<evidence type="ECO:0008006" key="4">
    <source>
        <dbReference type="Google" id="ProtNLM"/>
    </source>
</evidence>
<evidence type="ECO:0000256" key="1">
    <source>
        <dbReference type="SAM" id="SignalP"/>
    </source>
</evidence>
<reference evidence="3" key="1">
    <citation type="journal article" date="2019" name="Int. J. Syst. Evol. Microbiol.">
        <title>The Global Catalogue of Microorganisms (GCM) 10K type strain sequencing project: providing services to taxonomists for standard genome sequencing and annotation.</title>
        <authorList>
            <consortium name="The Broad Institute Genomics Platform"/>
            <consortium name="The Broad Institute Genome Sequencing Center for Infectious Disease"/>
            <person name="Wu L."/>
            <person name="Ma J."/>
        </authorList>
    </citation>
    <scope>NUCLEOTIDE SEQUENCE [LARGE SCALE GENOMIC DNA]</scope>
    <source>
        <strain evidence="3">KCTC 52274</strain>
    </source>
</reference>
<dbReference type="Proteomes" id="UP001597319">
    <property type="component" value="Unassembled WGS sequence"/>
</dbReference>
<comment type="caution">
    <text evidence="2">The sequence shown here is derived from an EMBL/GenBank/DDBJ whole genome shotgun (WGS) entry which is preliminary data.</text>
</comment>
<keyword evidence="1" id="KW-0732">Signal</keyword>
<protein>
    <recommendedName>
        <fullName evidence="4">Lipocalin-like domain-containing protein</fullName>
    </recommendedName>
</protein>
<dbReference type="PROSITE" id="PS51257">
    <property type="entry name" value="PROKAR_LIPOPROTEIN"/>
    <property type="match status" value="1"/>
</dbReference>
<accession>A0ABW5LDT9</accession>
<evidence type="ECO:0000313" key="3">
    <source>
        <dbReference type="Proteomes" id="UP001597319"/>
    </source>
</evidence>
<keyword evidence="3" id="KW-1185">Reference proteome</keyword>
<evidence type="ECO:0000313" key="2">
    <source>
        <dbReference type="EMBL" id="MFD2562279.1"/>
    </source>
</evidence>
<feature type="signal peptide" evidence="1">
    <location>
        <begin position="1"/>
        <end position="18"/>
    </location>
</feature>
<dbReference type="RefSeq" id="WP_378290735.1">
    <property type="nucleotide sequence ID" value="NZ_JBHULE010000008.1"/>
</dbReference>
<feature type="chain" id="PRO_5046597958" description="Lipocalin-like domain-containing protein" evidence="1">
    <location>
        <begin position="19"/>
        <end position="160"/>
    </location>
</feature>
<sequence length="160" mass="18185">MRIVFLVMICALLLGCGASDKLTRVAESSINGVWILKEVNFDTAGKGTYTITILDNIPLKCIENTNWEFISNNNTGSYALSGSYCSTKGIQNFIWSVPKEMYGFNHSILLKPVNAKMKSEKNNKGYRMQLYELGEDNMIWSYDMIVDGEKFTIKLHFDKQ</sequence>
<gene>
    <name evidence="2" type="ORF">ACFSR1_06320</name>
</gene>
<proteinExistence type="predicted"/>
<organism evidence="2 3">
    <name type="scientific">Aquimarina rubra</name>
    <dbReference type="NCBI Taxonomy" id="1920033"/>
    <lineage>
        <taxon>Bacteria</taxon>
        <taxon>Pseudomonadati</taxon>
        <taxon>Bacteroidota</taxon>
        <taxon>Flavobacteriia</taxon>
        <taxon>Flavobacteriales</taxon>
        <taxon>Flavobacteriaceae</taxon>
        <taxon>Aquimarina</taxon>
    </lineage>
</organism>
<name>A0ABW5LDT9_9FLAO</name>
<dbReference type="EMBL" id="JBHULE010000008">
    <property type="protein sequence ID" value="MFD2562279.1"/>
    <property type="molecule type" value="Genomic_DNA"/>
</dbReference>